<dbReference type="InterPro" id="IPR029058">
    <property type="entry name" value="AB_hydrolase_fold"/>
</dbReference>
<sequence length="335" mass="36331">MVETVLSGVSCLGGTMDTITITADDGADVDVLVWRPEAASGRPIKGLVQFCHGMAEYAARYDEVARVLAADGWLVVANDHRGHGPRAAAIGELGTTSDRGYHQLLDDLSAVADHFMAKLEGKPWFLVGHSMGSFLARVLAVRRGREMAGLVIIGTGSSLGPLSTVATGLAQAQVLMVGEDSRSPLLNTLSFGSFNRAFLPARTDYDWLSRDAHVVDAYNDDPLCGFVCTAAFYRELVRLIELANSTEIFRATPPALPILLMSGAKDPVGDSGRGVRQVARQLRDSGSREVDLVLYPGARHEILNEVNRRHVHAHLRDWIDAVAARPRTLQVRKAR</sequence>
<evidence type="ECO:0000313" key="2">
    <source>
        <dbReference type="EMBL" id="MEH1547161.1"/>
    </source>
</evidence>
<accession>A0AB35XJ26</accession>
<keyword evidence="2" id="KW-0378">Hydrolase</keyword>
<proteinExistence type="predicted"/>
<dbReference type="GO" id="GO:0016787">
    <property type="term" value="F:hydrolase activity"/>
    <property type="evidence" value="ECO:0007669"/>
    <property type="project" value="UniProtKB-KW"/>
</dbReference>
<dbReference type="RefSeq" id="WP_004811957.1">
    <property type="nucleotide sequence ID" value="NZ_AP024309.1"/>
</dbReference>
<name>A0AB35XJ26_9ACTN</name>
<organism evidence="2 3">
    <name type="scientific">Cutibacterium avidum</name>
    <dbReference type="NCBI Taxonomy" id="33010"/>
    <lineage>
        <taxon>Bacteria</taxon>
        <taxon>Bacillati</taxon>
        <taxon>Actinomycetota</taxon>
        <taxon>Actinomycetes</taxon>
        <taxon>Propionibacteriales</taxon>
        <taxon>Propionibacteriaceae</taxon>
        <taxon>Cutibacterium</taxon>
    </lineage>
</organism>
<evidence type="ECO:0000313" key="3">
    <source>
        <dbReference type="Proteomes" id="UP001309299"/>
    </source>
</evidence>
<dbReference type="Pfam" id="PF12146">
    <property type="entry name" value="Hydrolase_4"/>
    <property type="match status" value="1"/>
</dbReference>
<dbReference type="SUPFAM" id="SSF53474">
    <property type="entry name" value="alpha/beta-Hydrolases"/>
    <property type="match status" value="1"/>
</dbReference>
<gene>
    <name evidence="2" type="ORF">V7F78_09090</name>
</gene>
<dbReference type="Gene3D" id="3.40.50.1820">
    <property type="entry name" value="alpha/beta hydrolase"/>
    <property type="match status" value="1"/>
</dbReference>
<dbReference type="EMBL" id="JBAKUA010000012">
    <property type="protein sequence ID" value="MEH1547161.1"/>
    <property type="molecule type" value="Genomic_DNA"/>
</dbReference>
<dbReference type="InterPro" id="IPR022742">
    <property type="entry name" value="Hydrolase_4"/>
</dbReference>
<dbReference type="AlphaFoldDB" id="A0AB35XJ26"/>
<protein>
    <submittedName>
        <fullName evidence="2">Alpha/beta fold hydrolase</fullName>
    </submittedName>
</protein>
<feature type="domain" description="Serine aminopeptidase S33" evidence="1">
    <location>
        <begin position="44"/>
        <end position="306"/>
    </location>
</feature>
<dbReference type="Proteomes" id="UP001309299">
    <property type="component" value="Unassembled WGS sequence"/>
</dbReference>
<comment type="caution">
    <text evidence="2">The sequence shown here is derived from an EMBL/GenBank/DDBJ whole genome shotgun (WGS) entry which is preliminary data.</text>
</comment>
<dbReference type="InterPro" id="IPR051044">
    <property type="entry name" value="MAG_DAG_Lipase"/>
</dbReference>
<reference evidence="2" key="1">
    <citation type="submission" date="2024-02" db="EMBL/GenBank/DDBJ databases">
        <title>Bacterial skin colonization with Propionibacterium avidum as a risk factor for Periprosthetic Joint Infections - a single-center prospective study.</title>
        <authorList>
            <person name="Achermann Y."/>
        </authorList>
    </citation>
    <scope>NUCLEOTIDE SEQUENCE</scope>
    <source>
        <strain evidence="2">PAVI-2017310195</strain>
    </source>
</reference>
<evidence type="ECO:0000259" key="1">
    <source>
        <dbReference type="Pfam" id="PF12146"/>
    </source>
</evidence>
<dbReference type="PANTHER" id="PTHR11614">
    <property type="entry name" value="PHOSPHOLIPASE-RELATED"/>
    <property type="match status" value="1"/>
</dbReference>